<dbReference type="GO" id="GO:0010569">
    <property type="term" value="P:regulation of double-strand break repair via homologous recombination"/>
    <property type="evidence" value="ECO:0007669"/>
    <property type="project" value="TreeGrafter"/>
</dbReference>
<dbReference type="InterPro" id="IPR029715">
    <property type="entry name" value="FAM35A"/>
</dbReference>
<dbReference type="PANTHER" id="PTHR14495">
    <property type="entry name" value="SHIELDIN COMPLEX SUBUNIT 2"/>
    <property type="match status" value="1"/>
</dbReference>
<dbReference type="Pfam" id="PF15793">
    <property type="entry name" value="SHLD2_C"/>
    <property type="match status" value="1"/>
</dbReference>
<accession>A0A8C4J897</accession>
<dbReference type="Ensembl" id="ENSDNVT00000005979.1">
    <property type="protein sequence ID" value="ENSDNVP00000004972.1"/>
    <property type="gene ID" value="ENSDNVG00000003557.1"/>
</dbReference>
<dbReference type="GO" id="GO:0005634">
    <property type="term" value="C:nucleus"/>
    <property type="evidence" value="ECO:0007669"/>
    <property type="project" value="TreeGrafter"/>
</dbReference>
<dbReference type="InterPro" id="IPR049507">
    <property type="entry name" value="SHLD2_OB1"/>
</dbReference>
<evidence type="ECO:0000259" key="3">
    <source>
        <dbReference type="Pfam" id="PF22779"/>
    </source>
</evidence>
<protein>
    <submittedName>
        <fullName evidence="4">Shieldin complex subunit 2</fullName>
    </submittedName>
</protein>
<dbReference type="InterPro" id="IPR031589">
    <property type="entry name" value="SHLD2_C"/>
</dbReference>
<dbReference type="OrthoDB" id="5963585at2759"/>
<dbReference type="Proteomes" id="UP000694423">
    <property type="component" value="Unplaced"/>
</dbReference>
<organism evidence="4 5">
    <name type="scientific">Dromaius novaehollandiae</name>
    <name type="common">Emu</name>
    <dbReference type="NCBI Taxonomy" id="8790"/>
    <lineage>
        <taxon>Eukaryota</taxon>
        <taxon>Metazoa</taxon>
        <taxon>Chordata</taxon>
        <taxon>Craniata</taxon>
        <taxon>Vertebrata</taxon>
        <taxon>Euteleostomi</taxon>
        <taxon>Archelosauria</taxon>
        <taxon>Archosauria</taxon>
        <taxon>Dinosauria</taxon>
        <taxon>Saurischia</taxon>
        <taxon>Theropoda</taxon>
        <taxon>Coelurosauria</taxon>
        <taxon>Aves</taxon>
        <taxon>Palaeognathae</taxon>
        <taxon>Casuariiformes</taxon>
        <taxon>Dromaiidae</taxon>
        <taxon>Dromaius</taxon>
    </lineage>
</organism>
<evidence type="ECO:0000259" key="1">
    <source>
        <dbReference type="Pfam" id="PF15793"/>
    </source>
</evidence>
<dbReference type="GO" id="GO:0035861">
    <property type="term" value="C:site of double-strand break"/>
    <property type="evidence" value="ECO:0007669"/>
    <property type="project" value="TreeGrafter"/>
</dbReference>
<evidence type="ECO:0000259" key="2">
    <source>
        <dbReference type="Pfam" id="PF21669"/>
    </source>
</evidence>
<dbReference type="InterPro" id="IPR053944">
    <property type="entry name" value="SHLD2_OB2"/>
</dbReference>
<name>A0A8C4J897_DRONO</name>
<dbReference type="Pfam" id="PF21669">
    <property type="entry name" value="SHLD2_OB1"/>
    <property type="match status" value="1"/>
</dbReference>
<evidence type="ECO:0000313" key="5">
    <source>
        <dbReference type="Proteomes" id="UP000694423"/>
    </source>
</evidence>
<sequence length="912" mass="103115">MSKGPQIHIFVGAPSIPSQLEVSEHNSSVPAAEKWRELYCSCDRRGLFSEKCRRTDHFMFQGESPIVTAVPTNDYCSQQSEQGRLILAKECLTSSVTLETNASTPKTTGSLIYSDCQLSKDRGTHTNVNQAADQHLPQKFGKSDEQDEKQSHGCCSKLTEGKASHLEVNCSDISDLVACTKQISIHLRSVEKDVPTGHVRDSHEHLSQYLVMFFPPNQESKPKGELNDCSNLAVSTDTEFRSIMTSSQMAVLAQDHFKKQNEMQKRTMELLETETGNKREERQYEHFSLNSDVRTCHSVAESACEQEYTGSLELFSSESDGKTFFEATKREGSAHENTETSEELLNVPAEQFVNEIHIEPLSSGILCSQVSSSHNSSSKRARKSEESLYIFHSAVKRQLKSKRAKLNSSLAGPKMRMDQERMTEFKQLQKHLLSLLKNCCCKNQKYNVLVVIVHPCHIKEIQIKTRPKSSSKVPVATIVVTDQSKIERKVVLWHAAAFWSLTVFPGDIVLLTDIIMYENLWFGEIMLQSTCTSQLLNLGNCSAFNPKEFHHIVDVGVLHGLLGYVSLEFPHFGDLPCRQVQRLDSVQHVQLDQLQSNTLVHSILKIISITILTESVYSYKGGSQRKIILMVEQNRDQQYRMVLWGAGAAWCPQLQKKKDHIWDFKYLLVQHSSVSGDFELHTTPWSSCECLFDDDKRAIEFKERFQKSKTSLMKMTNLSAHLEEKCSGVIQLKARILELKFTISTGQYGQLIFGANTSLDSVLASLPMITYSGCAKCGSELQADENKIYEQCVRCLPYNKVKTFYRPALMTVEDGGYEISVHVVSELMEKIFLNIPADWLNRLVVPSSDMTYRIIVAELCHLLLADTEASYLLEIRSHFVLDENSYPLQKDFHLLNFHPDLISEPLTSAITG</sequence>
<reference evidence="4" key="1">
    <citation type="submission" date="2025-08" db="UniProtKB">
        <authorList>
            <consortium name="Ensembl"/>
        </authorList>
    </citation>
    <scope>IDENTIFICATION</scope>
</reference>
<dbReference type="AlphaFoldDB" id="A0A8C4J897"/>
<reference evidence="4" key="2">
    <citation type="submission" date="2025-09" db="UniProtKB">
        <authorList>
            <consortium name="Ensembl"/>
        </authorList>
    </citation>
    <scope>IDENTIFICATION</scope>
</reference>
<feature type="domain" description="Shieldin complex subunit 2 C-terminal" evidence="1">
    <location>
        <begin position="733"/>
        <end position="898"/>
    </location>
</feature>
<dbReference type="Pfam" id="PF22779">
    <property type="entry name" value="OB_SHLD2_2nd"/>
    <property type="match status" value="1"/>
</dbReference>
<keyword evidence="5" id="KW-1185">Reference proteome</keyword>
<gene>
    <name evidence="4" type="primary">SHLD2</name>
</gene>
<dbReference type="PANTHER" id="PTHR14495:SF2">
    <property type="entry name" value="SHIELDIN COMPLEX SUBUNIT 2"/>
    <property type="match status" value="1"/>
</dbReference>
<feature type="domain" description="Shieldin complex subunit 2 first OB fold" evidence="2">
    <location>
        <begin position="426"/>
        <end position="562"/>
    </location>
</feature>
<proteinExistence type="predicted"/>
<evidence type="ECO:0000313" key="4">
    <source>
        <dbReference type="Ensembl" id="ENSDNVP00000004972.1"/>
    </source>
</evidence>
<feature type="domain" description="Shieldin complex subunit 2 second OB fold" evidence="3">
    <location>
        <begin position="595"/>
        <end position="676"/>
    </location>
</feature>